<evidence type="ECO:0000256" key="4">
    <source>
        <dbReference type="ARBA" id="ARBA00023002"/>
    </source>
</evidence>
<dbReference type="InterPro" id="IPR019587">
    <property type="entry name" value="Polyketide_cyclase/dehydratase"/>
</dbReference>
<dbReference type="InterPro" id="IPR051689">
    <property type="entry name" value="Sterol_desaturase/TMEM195"/>
</dbReference>
<name>A0A5B0VF85_9GAMM</name>
<evidence type="ECO:0000256" key="7">
    <source>
        <dbReference type="SAM" id="Phobius"/>
    </source>
</evidence>
<keyword evidence="5" id="KW-0443">Lipid metabolism</keyword>
<dbReference type="SUPFAM" id="SSF55961">
    <property type="entry name" value="Bet v1-like"/>
    <property type="match status" value="1"/>
</dbReference>
<comment type="caution">
    <text evidence="9">The sequence shown here is derived from an EMBL/GenBank/DDBJ whole genome shotgun (WGS) entry which is preliminary data.</text>
</comment>
<feature type="transmembrane region" description="Helical" evidence="7">
    <location>
        <begin position="367"/>
        <end position="389"/>
    </location>
</feature>
<dbReference type="InterPro" id="IPR006694">
    <property type="entry name" value="Fatty_acid_hydroxylase"/>
</dbReference>
<evidence type="ECO:0000313" key="10">
    <source>
        <dbReference type="Proteomes" id="UP000323161"/>
    </source>
</evidence>
<dbReference type="Gene3D" id="3.30.530.20">
    <property type="match status" value="1"/>
</dbReference>
<accession>A0A5B0VF85</accession>
<evidence type="ECO:0000313" key="9">
    <source>
        <dbReference type="EMBL" id="KAA1173262.1"/>
    </source>
</evidence>
<keyword evidence="6 7" id="KW-0472">Membrane</keyword>
<dbReference type="AlphaFoldDB" id="A0A5B0VF85"/>
<comment type="subcellular location">
    <subcellularLocation>
        <location evidence="1">Endomembrane system</location>
        <topology evidence="1">Multi-pass membrane protein</topology>
    </subcellularLocation>
</comment>
<evidence type="ECO:0000256" key="5">
    <source>
        <dbReference type="ARBA" id="ARBA00023098"/>
    </source>
</evidence>
<feature type="transmembrane region" description="Helical" evidence="7">
    <location>
        <begin position="137"/>
        <end position="160"/>
    </location>
</feature>
<evidence type="ECO:0000259" key="8">
    <source>
        <dbReference type="Pfam" id="PF04116"/>
    </source>
</evidence>
<gene>
    <name evidence="9" type="ORF">FWJ25_12315</name>
</gene>
<keyword evidence="3 7" id="KW-1133">Transmembrane helix</keyword>
<dbReference type="Pfam" id="PF04116">
    <property type="entry name" value="FA_hydroxylase"/>
    <property type="match status" value="1"/>
</dbReference>
<sequence length="538" mass="61989">MSDYNINGLAIPLFMILMLAEYALLRLQGRSLHRFNDSVNSLSMGLLLLISDALLKAYTFAVFIWLWDNHRLFEFAVNDPITWVVFFLGVDFCYYWFHRVAHEINFLWGAHVGHHQGEEYNLTTALRQSAFQYAFSWLFYLPLALLGCPPVVFVMQFILLKMYQFWLHTQSIKRIPLIEGFMSTPSSHRVHHAKNPIYIDRNYGGTLVIWDRLFGTWQPELASDPCHYGTTRPLDTLNPIKANLQHWSMLAKDSRTTARWQDKIMLWFRPTGWRPDDCLAMDAADPGMQKNGSADRPKYDPQTTWGKKAYVAFAMVVTFVVSTIFIFLSPQLSAMQLAAGVLLVVSGLVIANDLLEGHDRYRWIEWLRMPLMLLFAANLWSIPVATTVVDTIVIERPASQSLDYARTVSRWPEWHPQSAVVQVENQGPLEAGDRFHEVIDTPMGRSRVSWEVIANSAENQWRVRGVNLDNDVEIELAYRFKALDNGHSEFERTLRYTMPNFPLVLANVVHFKGAIEQKSEQSLKRFKETIETLPVGPN</sequence>
<dbReference type="RefSeq" id="WP_149600557.1">
    <property type="nucleotide sequence ID" value="NZ_VTUU01000005.1"/>
</dbReference>
<dbReference type="GO" id="GO:0012505">
    <property type="term" value="C:endomembrane system"/>
    <property type="evidence" value="ECO:0007669"/>
    <property type="project" value="UniProtKB-SubCell"/>
</dbReference>
<evidence type="ECO:0000256" key="6">
    <source>
        <dbReference type="ARBA" id="ARBA00023136"/>
    </source>
</evidence>
<dbReference type="GO" id="GO:0050479">
    <property type="term" value="F:glyceryl-ether monooxygenase activity"/>
    <property type="evidence" value="ECO:0007669"/>
    <property type="project" value="TreeGrafter"/>
</dbReference>
<dbReference type="Proteomes" id="UP000323161">
    <property type="component" value="Unassembled WGS sequence"/>
</dbReference>
<feature type="transmembrane region" description="Helical" evidence="7">
    <location>
        <begin position="46"/>
        <end position="67"/>
    </location>
</feature>
<dbReference type="GO" id="GO:0016020">
    <property type="term" value="C:membrane"/>
    <property type="evidence" value="ECO:0007669"/>
    <property type="project" value="GOC"/>
</dbReference>
<keyword evidence="10" id="KW-1185">Reference proteome</keyword>
<dbReference type="GO" id="GO:0008610">
    <property type="term" value="P:lipid biosynthetic process"/>
    <property type="evidence" value="ECO:0007669"/>
    <property type="project" value="InterPro"/>
</dbReference>
<dbReference type="CDD" id="cd07812">
    <property type="entry name" value="SRPBCC"/>
    <property type="match status" value="1"/>
</dbReference>
<evidence type="ECO:0000256" key="3">
    <source>
        <dbReference type="ARBA" id="ARBA00022989"/>
    </source>
</evidence>
<dbReference type="GO" id="GO:0005506">
    <property type="term" value="F:iron ion binding"/>
    <property type="evidence" value="ECO:0007669"/>
    <property type="project" value="InterPro"/>
</dbReference>
<evidence type="ECO:0000256" key="1">
    <source>
        <dbReference type="ARBA" id="ARBA00004127"/>
    </source>
</evidence>
<evidence type="ECO:0000256" key="2">
    <source>
        <dbReference type="ARBA" id="ARBA00022692"/>
    </source>
</evidence>
<organism evidence="9 10">
    <name type="scientific">Marinobacter salinexigens</name>
    <dbReference type="NCBI Taxonomy" id="2919747"/>
    <lineage>
        <taxon>Bacteria</taxon>
        <taxon>Pseudomonadati</taxon>
        <taxon>Pseudomonadota</taxon>
        <taxon>Gammaproteobacteria</taxon>
        <taxon>Pseudomonadales</taxon>
        <taxon>Marinobacteraceae</taxon>
        <taxon>Marinobacter</taxon>
    </lineage>
</organism>
<dbReference type="InterPro" id="IPR023393">
    <property type="entry name" value="START-like_dom_sf"/>
</dbReference>
<dbReference type="PANTHER" id="PTHR21624">
    <property type="entry name" value="STEROL DESATURASE-RELATED PROTEIN"/>
    <property type="match status" value="1"/>
</dbReference>
<feature type="transmembrane region" description="Helical" evidence="7">
    <location>
        <begin position="6"/>
        <end position="25"/>
    </location>
</feature>
<protein>
    <submittedName>
        <fullName evidence="9">Sterol desaturase family protein</fullName>
    </submittedName>
</protein>
<feature type="transmembrane region" description="Helical" evidence="7">
    <location>
        <begin position="309"/>
        <end position="328"/>
    </location>
</feature>
<feature type="transmembrane region" description="Helical" evidence="7">
    <location>
        <begin position="334"/>
        <end position="355"/>
    </location>
</feature>
<keyword evidence="4" id="KW-0560">Oxidoreductase</keyword>
<dbReference type="Pfam" id="PF10604">
    <property type="entry name" value="Polyketide_cyc2"/>
    <property type="match status" value="1"/>
</dbReference>
<keyword evidence="2 7" id="KW-0812">Transmembrane</keyword>
<dbReference type="PANTHER" id="PTHR21624:SF1">
    <property type="entry name" value="ALKYLGLYCEROL MONOOXYGENASE"/>
    <property type="match status" value="1"/>
</dbReference>
<feature type="domain" description="Fatty acid hydroxylase" evidence="8">
    <location>
        <begin position="83"/>
        <end position="216"/>
    </location>
</feature>
<reference evidence="9 10" key="1">
    <citation type="submission" date="2019-08" db="EMBL/GenBank/DDBJ databases">
        <title>Marinobacter ZYF650 sp. nov., a marine bacterium isolated from seawater of the Mariana trench.</title>
        <authorList>
            <person name="Ahmad W."/>
        </authorList>
    </citation>
    <scope>NUCLEOTIDE SEQUENCE [LARGE SCALE GENOMIC DNA]</scope>
    <source>
        <strain evidence="9 10">ZYF650</strain>
    </source>
</reference>
<dbReference type="EMBL" id="VTUU01000005">
    <property type="protein sequence ID" value="KAA1173262.1"/>
    <property type="molecule type" value="Genomic_DNA"/>
</dbReference>
<dbReference type="GO" id="GO:0006643">
    <property type="term" value="P:membrane lipid metabolic process"/>
    <property type="evidence" value="ECO:0007669"/>
    <property type="project" value="TreeGrafter"/>
</dbReference>
<proteinExistence type="predicted"/>